<protein>
    <recommendedName>
        <fullName evidence="2">DUF1015 domain-containing protein</fullName>
    </recommendedName>
</protein>
<comment type="caution">
    <text evidence="1">The sequence shown here is derived from an EMBL/GenBank/DDBJ whole genome shotgun (WGS) entry which is preliminary data.</text>
</comment>
<proteinExistence type="predicted"/>
<dbReference type="EMBL" id="BARV01008641">
    <property type="protein sequence ID" value="GAI06217.1"/>
    <property type="molecule type" value="Genomic_DNA"/>
</dbReference>
<evidence type="ECO:0008006" key="2">
    <source>
        <dbReference type="Google" id="ProtNLM"/>
    </source>
</evidence>
<reference evidence="1" key="1">
    <citation type="journal article" date="2014" name="Front. Microbiol.">
        <title>High frequency of phylogenetically diverse reductive dehalogenase-homologous genes in deep subseafloor sedimentary metagenomes.</title>
        <authorList>
            <person name="Kawai M."/>
            <person name="Futagami T."/>
            <person name="Toyoda A."/>
            <person name="Takaki Y."/>
            <person name="Nishi S."/>
            <person name="Hori S."/>
            <person name="Arai W."/>
            <person name="Tsubouchi T."/>
            <person name="Morono Y."/>
            <person name="Uchiyama I."/>
            <person name="Ito T."/>
            <person name="Fujiyama A."/>
            <person name="Inagaki F."/>
            <person name="Takami H."/>
        </authorList>
    </citation>
    <scope>NUCLEOTIDE SEQUENCE</scope>
    <source>
        <strain evidence="1">Expedition CK06-06</strain>
    </source>
</reference>
<sequence length="56" mass="6306">DAVNRVLEQEYQLAFLLSPVNVEVVKAIADVGDKMSRKATYFYPKVPAGLVFHRLV</sequence>
<accession>X1KGQ1</accession>
<organism evidence="1">
    <name type="scientific">marine sediment metagenome</name>
    <dbReference type="NCBI Taxonomy" id="412755"/>
    <lineage>
        <taxon>unclassified sequences</taxon>
        <taxon>metagenomes</taxon>
        <taxon>ecological metagenomes</taxon>
    </lineage>
</organism>
<name>X1KGQ1_9ZZZZ</name>
<evidence type="ECO:0000313" key="1">
    <source>
        <dbReference type="EMBL" id="GAI06217.1"/>
    </source>
</evidence>
<dbReference type="AlphaFoldDB" id="X1KGQ1"/>
<gene>
    <name evidence="1" type="ORF">S06H3_17304</name>
</gene>
<feature type="non-terminal residue" evidence="1">
    <location>
        <position position="1"/>
    </location>
</feature>